<protein>
    <submittedName>
        <fullName evidence="1">Uncharacterized protein</fullName>
    </submittedName>
</protein>
<dbReference type="STRING" id="67801.A0A1B0AWM9"/>
<dbReference type="EnsemblMetazoa" id="GPPI011256-RA">
    <property type="protein sequence ID" value="GPPI011256-PA"/>
    <property type="gene ID" value="GPPI011256"/>
</dbReference>
<proteinExistence type="predicted"/>
<reference evidence="1" key="2">
    <citation type="submission" date="2020-05" db="UniProtKB">
        <authorList>
            <consortium name="EnsemblMetazoa"/>
        </authorList>
    </citation>
    <scope>IDENTIFICATION</scope>
    <source>
        <strain evidence="1">IAEA</strain>
    </source>
</reference>
<evidence type="ECO:0000313" key="1">
    <source>
        <dbReference type="EnsemblMetazoa" id="GPPI011256-PA"/>
    </source>
</evidence>
<keyword evidence="2" id="KW-1185">Reference proteome</keyword>
<dbReference type="EMBL" id="JXJN01004827">
    <property type="status" value="NOT_ANNOTATED_CDS"/>
    <property type="molecule type" value="Genomic_DNA"/>
</dbReference>
<evidence type="ECO:0000313" key="2">
    <source>
        <dbReference type="Proteomes" id="UP000092460"/>
    </source>
</evidence>
<dbReference type="EMBL" id="JXJN01004826">
    <property type="status" value="NOT_ANNOTATED_CDS"/>
    <property type="molecule type" value="Genomic_DNA"/>
</dbReference>
<dbReference type="Proteomes" id="UP000092460">
    <property type="component" value="Unassembled WGS sequence"/>
</dbReference>
<reference evidence="2" key="1">
    <citation type="submission" date="2015-01" db="EMBL/GenBank/DDBJ databases">
        <authorList>
            <person name="Aksoy S."/>
            <person name="Warren W."/>
            <person name="Wilson R.K."/>
        </authorList>
    </citation>
    <scope>NUCLEOTIDE SEQUENCE [LARGE SCALE GENOMIC DNA]</scope>
    <source>
        <strain evidence="2">IAEA</strain>
    </source>
</reference>
<organism evidence="1 2">
    <name type="scientific">Glossina palpalis gambiensis</name>
    <dbReference type="NCBI Taxonomy" id="67801"/>
    <lineage>
        <taxon>Eukaryota</taxon>
        <taxon>Metazoa</taxon>
        <taxon>Ecdysozoa</taxon>
        <taxon>Arthropoda</taxon>
        <taxon>Hexapoda</taxon>
        <taxon>Insecta</taxon>
        <taxon>Pterygota</taxon>
        <taxon>Neoptera</taxon>
        <taxon>Endopterygota</taxon>
        <taxon>Diptera</taxon>
        <taxon>Brachycera</taxon>
        <taxon>Muscomorpha</taxon>
        <taxon>Hippoboscoidea</taxon>
        <taxon>Glossinidae</taxon>
        <taxon>Glossina</taxon>
    </lineage>
</organism>
<sequence length="259" mass="29521">MVALADVKVAAQPVHREGNNVKVISGGNDVFTSSFLVRFRRKVDNDFAHKVASKYGFDNIGPWVLMSLQYTKPYSLMPLERNRNCLAICNSSRAIEYISILNADKKFQYDCSTLSPIKFEPIVPRSECGCDLSEIRQYVLCPLLNYSFGQFLKTKSYVFAMNFMVNCGLKFRMRGPKARMFATNTTSLSKAMNPRIITISVVIETTITIIDLIAGNLSWSNQIDINFIHHVQSLRCTRKYSSCTEKVIFDQGDERYDDR</sequence>
<accession>A0A1B0AWM9</accession>
<name>A0A1B0AWM9_9MUSC</name>
<dbReference type="AlphaFoldDB" id="A0A1B0AWM9"/>
<dbReference type="VEuPathDB" id="VectorBase:GPPI011256"/>